<feature type="domain" description="AMP-dependent synthetase/ligase" evidence="3">
    <location>
        <begin position="1"/>
        <end position="180"/>
    </location>
</feature>
<sequence>KATVLSLGNLYFSAAGANSQMSLGPGNRWLMSLPLYHIGGLGILFRCLLSGAAMVLAEPALSLEDQLRLENITHLSMVPTQLIRLLESENGSGLLQKLQLILLGGASQPSFLLKKSMNLGLCLRTSYGCTEMASQIATGKPEHEHGRWVASGPVLPHREVRLSADGEIMVRGKTRFLGYLNEKEKTEQLSLQVLDQPFDQNGWFATGDLGEWCKKDGQEPLLRMKGRKDTMFVTGGENI</sequence>
<name>A0A383CLR5_9ZZZZ</name>
<dbReference type="InterPro" id="IPR000873">
    <property type="entry name" value="AMP-dep_synth/lig_dom"/>
</dbReference>
<evidence type="ECO:0000259" key="3">
    <source>
        <dbReference type="Pfam" id="PF00501"/>
    </source>
</evidence>
<reference evidence="4" key="1">
    <citation type="submission" date="2018-05" db="EMBL/GenBank/DDBJ databases">
        <authorList>
            <person name="Lanie J.A."/>
            <person name="Ng W.-L."/>
            <person name="Kazmierczak K.M."/>
            <person name="Andrzejewski T.M."/>
            <person name="Davidsen T.M."/>
            <person name="Wayne K.J."/>
            <person name="Tettelin H."/>
            <person name="Glass J.I."/>
            <person name="Rusch D."/>
            <person name="Podicherti R."/>
            <person name="Tsui H.-C.T."/>
            <person name="Winkler M.E."/>
        </authorList>
    </citation>
    <scope>NUCLEOTIDE SEQUENCE</scope>
</reference>
<keyword evidence="2" id="KW-0436">Ligase</keyword>
<dbReference type="EMBL" id="UINC01210029">
    <property type="protein sequence ID" value="SVE33307.1"/>
    <property type="molecule type" value="Genomic_DNA"/>
</dbReference>
<dbReference type="AlphaFoldDB" id="A0A383CLR5"/>
<dbReference type="Gene3D" id="3.40.50.12780">
    <property type="entry name" value="N-terminal domain of ligase-like"/>
    <property type="match status" value="1"/>
</dbReference>
<evidence type="ECO:0000256" key="2">
    <source>
        <dbReference type="ARBA" id="ARBA00022598"/>
    </source>
</evidence>
<dbReference type="GO" id="GO:0031956">
    <property type="term" value="F:medium-chain fatty acid-CoA ligase activity"/>
    <property type="evidence" value="ECO:0007669"/>
    <property type="project" value="TreeGrafter"/>
</dbReference>
<dbReference type="SUPFAM" id="SSF56801">
    <property type="entry name" value="Acetyl-CoA synthetase-like"/>
    <property type="match status" value="1"/>
</dbReference>
<proteinExistence type="inferred from homology"/>
<dbReference type="GO" id="GO:0006631">
    <property type="term" value="P:fatty acid metabolic process"/>
    <property type="evidence" value="ECO:0007669"/>
    <property type="project" value="TreeGrafter"/>
</dbReference>
<dbReference type="PANTHER" id="PTHR43201:SF5">
    <property type="entry name" value="MEDIUM-CHAIN ACYL-COA LIGASE ACSF2, MITOCHONDRIAL"/>
    <property type="match status" value="1"/>
</dbReference>
<dbReference type="InterPro" id="IPR042099">
    <property type="entry name" value="ANL_N_sf"/>
</dbReference>
<accession>A0A383CLR5</accession>
<comment type="similarity">
    <text evidence="1">Belongs to the ATP-dependent AMP-binding enzyme family.</text>
</comment>
<evidence type="ECO:0000256" key="1">
    <source>
        <dbReference type="ARBA" id="ARBA00006432"/>
    </source>
</evidence>
<organism evidence="4">
    <name type="scientific">marine metagenome</name>
    <dbReference type="NCBI Taxonomy" id="408172"/>
    <lineage>
        <taxon>unclassified sequences</taxon>
        <taxon>metagenomes</taxon>
        <taxon>ecological metagenomes</taxon>
    </lineage>
</organism>
<protein>
    <recommendedName>
        <fullName evidence="3">AMP-dependent synthetase/ligase domain-containing protein</fullName>
    </recommendedName>
</protein>
<dbReference type="Pfam" id="PF00501">
    <property type="entry name" value="AMP-binding"/>
    <property type="match status" value="1"/>
</dbReference>
<gene>
    <name evidence="4" type="ORF">METZ01_LOCUS486161</name>
</gene>
<feature type="non-terminal residue" evidence="4">
    <location>
        <position position="1"/>
    </location>
</feature>
<evidence type="ECO:0000313" key="4">
    <source>
        <dbReference type="EMBL" id="SVE33307.1"/>
    </source>
</evidence>
<feature type="non-terminal residue" evidence="4">
    <location>
        <position position="239"/>
    </location>
</feature>
<dbReference type="PANTHER" id="PTHR43201">
    <property type="entry name" value="ACYL-COA SYNTHETASE"/>
    <property type="match status" value="1"/>
</dbReference>